<name>A0ABT2EQP2_9BACT</name>
<dbReference type="EMBL" id="JANUCP010000003">
    <property type="protein sequence ID" value="MCS3919243.1"/>
    <property type="molecule type" value="Genomic_DNA"/>
</dbReference>
<dbReference type="Pfam" id="PF13267">
    <property type="entry name" value="DUF4058"/>
    <property type="match status" value="1"/>
</dbReference>
<feature type="non-terminal residue" evidence="1">
    <location>
        <position position="109"/>
    </location>
</feature>
<dbReference type="RefSeq" id="WP_259095478.1">
    <property type="nucleotide sequence ID" value="NZ_JANUCP010000003.1"/>
</dbReference>
<gene>
    <name evidence="1" type="ORF">M2350_001656</name>
</gene>
<evidence type="ECO:0000313" key="2">
    <source>
        <dbReference type="Proteomes" id="UP001204798"/>
    </source>
</evidence>
<proteinExistence type="predicted"/>
<comment type="caution">
    <text evidence="1">The sequence shown here is derived from an EMBL/GenBank/DDBJ whole genome shotgun (WGS) entry which is preliminary data.</text>
</comment>
<evidence type="ECO:0000313" key="1">
    <source>
        <dbReference type="EMBL" id="MCS3919243.1"/>
    </source>
</evidence>
<dbReference type="InterPro" id="IPR025132">
    <property type="entry name" value="DUF4058"/>
</dbReference>
<dbReference type="Proteomes" id="UP001204798">
    <property type="component" value="Unassembled WGS sequence"/>
</dbReference>
<sequence length="109" mass="12024">MPSPFPGMDPYLEAPEIWVDFHSRLAEGISSDLNRKLPARYVARLSPRVVYEFVEVAEARGIRPDIGVYETQPPEQTTVPTATAVATVTAPVTSLVALEEPVRLFSVEI</sequence>
<protein>
    <recommendedName>
        <fullName evidence="3">DUF4058 family protein</fullName>
    </recommendedName>
</protein>
<organism evidence="1 2">
    <name type="scientific">Candidatus Fervidibacter sacchari</name>
    <dbReference type="NCBI Taxonomy" id="1448929"/>
    <lineage>
        <taxon>Bacteria</taxon>
        <taxon>Candidatus Fervidibacterota</taxon>
        <taxon>Candidatus Fervidibacter</taxon>
    </lineage>
</organism>
<keyword evidence="2" id="KW-1185">Reference proteome</keyword>
<evidence type="ECO:0008006" key="3">
    <source>
        <dbReference type="Google" id="ProtNLM"/>
    </source>
</evidence>
<reference evidence="1 2" key="1">
    <citation type="submission" date="2022-08" db="EMBL/GenBank/DDBJ databases">
        <title>Bacterial and archaeal communities from various locations to study Microbial Dark Matter (Phase II).</title>
        <authorList>
            <person name="Stepanauskas R."/>
        </authorList>
    </citation>
    <scope>NUCLEOTIDE SEQUENCE [LARGE SCALE GENOMIC DNA]</scope>
    <source>
        <strain evidence="1 2">PD1</strain>
    </source>
</reference>
<accession>A0ABT2EQP2</accession>